<evidence type="ECO:0000256" key="2">
    <source>
        <dbReference type="ARBA" id="ARBA00022801"/>
    </source>
</evidence>
<organism evidence="3 4">
    <name type="scientific">Conidiobolus coronatus (strain ATCC 28846 / CBS 209.66 / NRRL 28638)</name>
    <name type="common">Delacroixia coronata</name>
    <dbReference type="NCBI Taxonomy" id="796925"/>
    <lineage>
        <taxon>Eukaryota</taxon>
        <taxon>Fungi</taxon>
        <taxon>Fungi incertae sedis</taxon>
        <taxon>Zoopagomycota</taxon>
        <taxon>Entomophthoromycotina</taxon>
        <taxon>Entomophthoromycetes</taxon>
        <taxon>Entomophthorales</taxon>
        <taxon>Ancylistaceae</taxon>
        <taxon>Conidiobolus</taxon>
    </lineage>
</organism>
<dbReference type="InterPro" id="IPR033379">
    <property type="entry name" value="Acid_Pase_AS"/>
</dbReference>
<dbReference type="EMBL" id="KQ964839">
    <property type="protein sequence ID" value="KXN65636.1"/>
    <property type="molecule type" value="Genomic_DNA"/>
</dbReference>
<dbReference type="AlphaFoldDB" id="A0A137NSC2"/>
<proteinExistence type="inferred from homology"/>
<dbReference type="Proteomes" id="UP000070444">
    <property type="component" value="Unassembled WGS sequence"/>
</dbReference>
<protein>
    <submittedName>
        <fullName evidence="3">Phosphoglycerate mutase-like protein</fullName>
    </submittedName>
</protein>
<name>A0A137NSC2_CONC2</name>
<gene>
    <name evidence="3" type="ORF">CONCODRAFT_139784</name>
</gene>
<evidence type="ECO:0000313" key="4">
    <source>
        <dbReference type="Proteomes" id="UP000070444"/>
    </source>
</evidence>
<keyword evidence="2" id="KW-0378">Hydrolase</keyword>
<dbReference type="InterPro" id="IPR029033">
    <property type="entry name" value="His_PPase_superfam"/>
</dbReference>
<evidence type="ECO:0000256" key="1">
    <source>
        <dbReference type="ARBA" id="ARBA00005375"/>
    </source>
</evidence>
<dbReference type="PROSITE" id="PS00778">
    <property type="entry name" value="HIS_ACID_PHOSPHAT_2"/>
    <property type="match status" value="1"/>
</dbReference>
<dbReference type="InterPro" id="IPR000560">
    <property type="entry name" value="His_Pase_clade-2"/>
</dbReference>
<dbReference type="STRING" id="796925.A0A137NSC2"/>
<accession>A0A137NSC2</accession>
<sequence length="322" mass="37163">ALRKIYGDYLNFLPSHLNDFKPEEVYLRSTDYARTFQSLQQLLKGTFPELTSKNTPDFAIRTRSHDDESLFPNWRCNELNAMIKRFVKTHRGDISKGWTELREDLISNVPELSEMLKKKEYESYLTIHQLFDSFISAKAHQLPLPKGLSDKHLRELEKLEVGLWFDMMIVNPEGHSADKMNSFMIGKLFGEVKDLMNSKVNASKFQPAPKLAIFSGHDTTIAPFLVSIKAFDNRWPAYGSMLMLELFKDTKKSTNPNPDHYVRVKYNQNVLNIPECAKPGNHHPELGKSYCKLDTVKKLFDKFIIDDFEGECKGFKPEMSAV</sequence>
<keyword evidence="4" id="KW-1185">Reference proteome</keyword>
<dbReference type="PANTHER" id="PTHR11567:SF110">
    <property type="entry name" value="2-PHOSPHOXYLOSE PHOSPHATASE 1"/>
    <property type="match status" value="1"/>
</dbReference>
<dbReference type="PANTHER" id="PTHR11567">
    <property type="entry name" value="ACID PHOSPHATASE-RELATED"/>
    <property type="match status" value="1"/>
</dbReference>
<feature type="non-terminal residue" evidence="3">
    <location>
        <position position="1"/>
    </location>
</feature>
<dbReference type="SUPFAM" id="SSF53254">
    <property type="entry name" value="Phosphoglycerate mutase-like"/>
    <property type="match status" value="1"/>
</dbReference>
<dbReference type="GO" id="GO:0016791">
    <property type="term" value="F:phosphatase activity"/>
    <property type="evidence" value="ECO:0007669"/>
    <property type="project" value="TreeGrafter"/>
</dbReference>
<evidence type="ECO:0000313" key="3">
    <source>
        <dbReference type="EMBL" id="KXN65636.1"/>
    </source>
</evidence>
<dbReference type="InterPro" id="IPR050645">
    <property type="entry name" value="Histidine_acid_phosphatase"/>
</dbReference>
<dbReference type="Pfam" id="PF00328">
    <property type="entry name" value="His_Phos_2"/>
    <property type="match status" value="1"/>
</dbReference>
<comment type="similarity">
    <text evidence="1">Belongs to the histidine acid phosphatase family.</text>
</comment>
<dbReference type="Gene3D" id="3.40.50.1240">
    <property type="entry name" value="Phosphoglycerate mutase-like"/>
    <property type="match status" value="1"/>
</dbReference>
<reference evidence="3 4" key="1">
    <citation type="journal article" date="2015" name="Genome Biol. Evol.">
        <title>Phylogenomic analyses indicate that early fungi evolved digesting cell walls of algal ancestors of land plants.</title>
        <authorList>
            <person name="Chang Y."/>
            <person name="Wang S."/>
            <person name="Sekimoto S."/>
            <person name="Aerts A.L."/>
            <person name="Choi C."/>
            <person name="Clum A."/>
            <person name="LaButti K.M."/>
            <person name="Lindquist E.A."/>
            <person name="Yee Ngan C."/>
            <person name="Ohm R.A."/>
            <person name="Salamov A.A."/>
            <person name="Grigoriev I.V."/>
            <person name="Spatafora J.W."/>
            <person name="Berbee M.L."/>
        </authorList>
    </citation>
    <scope>NUCLEOTIDE SEQUENCE [LARGE SCALE GENOMIC DNA]</scope>
    <source>
        <strain evidence="3 4">NRRL 28638</strain>
    </source>
</reference>
<dbReference type="CDD" id="cd07061">
    <property type="entry name" value="HP_HAP_like"/>
    <property type="match status" value="1"/>
</dbReference>
<dbReference type="OMA" id="SWPPFTS"/>
<dbReference type="OrthoDB" id="10257284at2759"/>